<name>A0ABY4KKH8_9FLAO</name>
<dbReference type="Pfam" id="PF20001">
    <property type="entry name" value="DUF6428"/>
    <property type="match status" value="1"/>
</dbReference>
<evidence type="ECO:0000313" key="1">
    <source>
        <dbReference type="EMBL" id="UPQ80278.1"/>
    </source>
</evidence>
<proteinExistence type="predicted"/>
<dbReference type="Proteomes" id="UP000830583">
    <property type="component" value="Chromosome"/>
</dbReference>
<organism evidence="1 2">
    <name type="scientific">Flavobacterium azooxidireducens</name>
    <dbReference type="NCBI Taxonomy" id="1871076"/>
    <lineage>
        <taxon>Bacteria</taxon>
        <taxon>Pseudomonadati</taxon>
        <taxon>Bacteroidota</taxon>
        <taxon>Flavobacteriia</taxon>
        <taxon>Flavobacteriales</taxon>
        <taxon>Flavobacteriaceae</taxon>
        <taxon>Flavobacterium</taxon>
    </lineage>
</organism>
<dbReference type="EMBL" id="CP096205">
    <property type="protein sequence ID" value="UPQ80278.1"/>
    <property type="molecule type" value="Genomic_DNA"/>
</dbReference>
<gene>
    <name evidence="1" type="ORF">M0M57_05435</name>
</gene>
<keyword evidence="2" id="KW-1185">Reference proteome</keyword>
<reference evidence="1" key="1">
    <citation type="submission" date="2022-04" db="EMBL/GenBank/DDBJ databases">
        <title>Consumption of N2O by Flavobacterium azooxidireducens sp. nov. isolated from Decomposing Leaf Litter of Phragmites australis (Cav.).</title>
        <authorList>
            <person name="Behrendt U."/>
            <person name="Spanner T."/>
            <person name="Augustin J."/>
            <person name="Horn M.A."/>
            <person name="Kolb S."/>
            <person name="Ulrich A."/>
        </authorList>
    </citation>
    <scope>NUCLEOTIDE SEQUENCE</scope>
    <source>
        <strain evidence="1">IGB 4-14</strain>
    </source>
</reference>
<dbReference type="InterPro" id="IPR045534">
    <property type="entry name" value="DUF6428"/>
</dbReference>
<accession>A0ABY4KKH8</accession>
<sequence>MNWSEFKNQLVQHPDLHLQFQFGENQFVHPSFHITEIKQNAITSVDCGGKMNAWTEIILQLWEPSQKETPRSMKASKALQIIDVVEKSLPLNPNVTVKIEFGNDTFDTRQMHPQDFQFSEDDIIVNLIADKTQCKAIDRGETCGTPKQKVKLAEVTAGCCTPESGCC</sequence>
<protein>
    <submittedName>
        <fullName evidence="1">DUF6428 family protein</fullName>
    </submittedName>
</protein>
<evidence type="ECO:0000313" key="2">
    <source>
        <dbReference type="Proteomes" id="UP000830583"/>
    </source>
</evidence>
<dbReference type="RefSeq" id="WP_248436094.1">
    <property type="nucleotide sequence ID" value="NZ_CP096205.1"/>
</dbReference>